<evidence type="ECO:0000313" key="1">
    <source>
        <dbReference type="EMBL" id="KAI3756638.1"/>
    </source>
</evidence>
<comment type="caution">
    <text evidence="1">The sequence shown here is derived from an EMBL/GenBank/DDBJ whole genome shotgun (WGS) entry which is preliminary data.</text>
</comment>
<name>A0ACB9EC90_9ASTR</name>
<evidence type="ECO:0000313" key="2">
    <source>
        <dbReference type="Proteomes" id="UP001056120"/>
    </source>
</evidence>
<dbReference type="Proteomes" id="UP001056120">
    <property type="component" value="Linkage Group LG18"/>
</dbReference>
<organism evidence="1 2">
    <name type="scientific">Smallanthus sonchifolius</name>
    <dbReference type="NCBI Taxonomy" id="185202"/>
    <lineage>
        <taxon>Eukaryota</taxon>
        <taxon>Viridiplantae</taxon>
        <taxon>Streptophyta</taxon>
        <taxon>Embryophyta</taxon>
        <taxon>Tracheophyta</taxon>
        <taxon>Spermatophyta</taxon>
        <taxon>Magnoliopsida</taxon>
        <taxon>eudicotyledons</taxon>
        <taxon>Gunneridae</taxon>
        <taxon>Pentapetalae</taxon>
        <taxon>asterids</taxon>
        <taxon>campanulids</taxon>
        <taxon>Asterales</taxon>
        <taxon>Asteraceae</taxon>
        <taxon>Asteroideae</taxon>
        <taxon>Heliantheae alliance</taxon>
        <taxon>Millerieae</taxon>
        <taxon>Smallanthus</taxon>
    </lineage>
</organism>
<sequence>MDFHSFNLATTTCSIGSSPQNLQFYTAPSSPIQLDTGSDYNDHEFEFEVTTRMFTNRCEFQQAYPSFWWTKRNDKEQENYRLPARAKSFCSGQTLPLKPPPCLQTSVSSSPRSPNSMLRLRFSRPCAWNDDFDPFQFALEKVSDETRARMSFHRRSQSYNAYKTSSVAHCLDGAVDHEKDHKKQEFNPKSDGRSKIFNQGYGHVGLCLKPNEHLKPRGPTLAKMMEHKDPIYSRRVIPSEHVAKQRTKPSSMVRTATTGTWLKDADHEHMKGQSESRCRTESKMHRVISFLFKLKKGSNKSNRGWKLRRCLGYAPGSPPFMK</sequence>
<reference evidence="1 2" key="2">
    <citation type="journal article" date="2022" name="Mol. Ecol. Resour.">
        <title>The genomes of chicory, endive, great burdock and yacon provide insights into Asteraceae paleo-polyploidization history and plant inulin production.</title>
        <authorList>
            <person name="Fan W."/>
            <person name="Wang S."/>
            <person name="Wang H."/>
            <person name="Wang A."/>
            <person name="Jiang F."/>
            <person name="Liu H."/>
            <person name="Zhao H."/>
            <person name="Xu D."/>
            <person name="Zhang Y."/>
        </authorList>
    </citation>
    <scope>NUCLEOTIDE SEQUENCE [LARGE SCALE GENOMIC DNA]</scope>
    <source>
        <strain evidence="2">cv. Yunnan</strain>
        <tissue evidence="1">Leaves</tissue>
    </source>
</reference>
<protein>
    <submittedName>
        <fullName evidence="1">Uncharacterized protein</fullName>
    </submittedName>
</protein>
<reference evidence="2" key="1">
    <citation type="journal article" date="2022" name="Mol. Ecol. Resour.">
        <title>The genomes of chicory, endive, great burdock and yacon provide insights into Asteraceae palaeo-polyploidization history and plant inulin production.</title>
        <authorList>
            <person name="Fan W."/>
            <person name="Wang S."/>
            <person name="Wang H."/>
            <person name="Wang A."/>
            <person name="Jiang F."/>
            <person name="Liu H."/>
            <person name="Zhao H."/>
            <person name="Xu D."/>
            <person name="Zhang Y."/>
        </authorList>
    </citation>
    <scope>NUCLEOTIDE SEQUENCE [LARGE SCALE GENOMIC DNA]</scope>
    <source>
        <strain evidence="2">cv. Yunnan</strain>
    </source>
</reference>
<dbReference type="EMBL" id="CM042035">
    <property type="protein sequence ID" value="KAI3756638.1"/>
    <property type="molecule type" value="Genomic_DNA"/>
</dbReference>
<accession>A0ACB9EC90</accession>
<gene>
    <name evidence="1" type="ORF">L1987_56460</name>
</gene>
<keyword evidence="2" id="KW-1185">Reference proteome</keyword>
<proteinExistence type="predicted"/>